<evidence type="ECO:0000313" key="3">
    <source>
        <dbReference type="Proteomes" id="UP000006727"/>
    </source>
</evidence>
<evidence type="ECO:0000313" key="1">
    <source>
        <dbReference type="EMBL" id="PNR28732.1"/>
    </source>
</evidence>
<protein>
    <submittedName>
        <fullName evidence="1 2">Uncharacterized protein</fullName>
    </submittedName>
</protein>
<sequence>MKCGYQCSGFFNPVDIVKPSAALSLPSETLPLLHRLLWEHFVPGALYLCLTTYR</sequence>
<dbReference type="Proteomes" id="UP000006727">
    <property type="component" value="Chromosome 24"/>
</dbReference>
<reference evidence="2" key="3">
    <citation type="submission" date="2020-12" db="UniProtKB">
        <authorList>
            <consortium name="EnsemblPlants"/>
        </authorList>
    </citation>
    <scope>IDENTIFICATION</scope>
</reference>
<dbReference type="InParanoid" id="A0A2K1IHH9"/>
<dbReference type="PaxDb" id="3218-PP1S101_86V6.1"/>
<keyword evidence="3" id="KW-1185">Reference proteome</keyword>
<dbReference type="EMBL" id="ABEU02000024">
    <property type="protein sequence ID" value="PNR28732.1"/>
    <property type="molecule type" value="Genomic_DNA"/>
</dbReference>
<dbReference type="Gramene" id="Pp3c24_20150V3.1">
    <property type="protein sequence ID" value="PAC:32909788.CDS.1"/>
    <property type="gene ID" value="Pp3c24_20150"/>
</dbReference>
<dbReference type="Gramene" id="Pp3c24_20150V3.2">
    <property type="protein sequence ID" value="PAC:32909789.CDS.1"/>
    <property type="gene ID" value="Pp3c24_20150"/>
</dbReference>
<dbReference type="EnsemblPlants" id="Pp3c24_20150V3.2">
    <property type="protein sequence ID" value="PAC:32909789.CDS.1"/>
    <property type="gene ID" value="Pp3c24_20150"/>
</dbReference>
<dbReference type="EnsemblPlants" id="Pp3c24_20150V3.1">
    <property type="protein sequence ID" value="PAC:32909788.CDS.1"/>
    <property type="gene ID" value="Pp3c24_20150"/>
</dbReference>
<name>A0A2K1IHH9_PHYPA</name>
<reference evidence="1 3" key="2">
    <citation type="journal article" date="2018" name="Plant J.">
        <title>The Physcomitrella patens chromosome-scale assembly reveals moss genome structure and evolution.</title>
        <authorList>
            <person name="Lang D."/>
            <person name="Ullrich K.K."/>
            <person name="Murat F."/>
            <person name="Fuchs J."/>
            <person name="Jenkins J."/>
            <person name="Haas F.B."/>
            <person name="Piednoel M."/>
            <person name="Gundlach H."/>
            <person name="Van Bel M."/>
            <person name="Meyberg R."/>
            <person name="Vives C."/>
            <person name="Morata J."/>
            <person name="Symeonidi A."/>
            <person name="Hiss M."/>
            <person name="Muchero W."/>
            <person name="Kamisugi Y."/>
            <person name="Saleh O."/>
            <person name="Blanc G."/>
            <person name="Decker E.L."/>
            <person name="van Gessel N."/>
            <person name="Grimwood J."/>
            <person name="Hayes R.D."/>
            <person name="Graham S.W."/>
            <person name="Gunter L.E."/>
            <person name="McDaniel S.F."/>
            <person name="Hoernstein S.N.W."/>
            <person name="Larsson A."/>
            <person name="Li F.W."/>
            <person name="Perroud P.F."/>
            <person name="Phillips J."/>
            <person name="Ranjan P."/>
            <person name="Rokshar D.S."/>
            <person name="Rothfels C.J."/>
            <person name="Schneider L."/>
            <person name="Shu S."/>
            <person name="Stevenson D.W."/>
            <person name="Thummler F."/>
            <person name="Tillich M."/>
            <person name="Villarreal Aguilar J.C."/>
            <person name="Widiez T."/>
            <person name="Wong G.K."/>
            <person name="Wymore A."/>
            <person name="Zhang Y."/>
            <person name="Zimmer A.D."/>
            <person name="Quatrano R.S."/>
            <person name="Mayer K.F.X."/>
            <person name="Goodstein D."/>
            <person name="Casacuberta J.M."/>
            <person name="Vandepoele K."/>
            <person name="Reski R."/>
            <person name="Cuming A.C."/>
            <person name="Tuskan G.A."/>
            <person name="Maumus F."/>
            <person name="Salse J."/>
            <person name="Schmutz J."/>
            <person name="Rensing S.A."/>
        </authorList>
    </citation>
    <scope>NUCLEOTIDE SEQUENCE [LARGE SCALE GENOMIC DNA]</scope>
    <source>
        <strain evidence="2 3">cv. Gransden 2004</strain>
    </source>
</reference>
<gene>
    <name evidence="1" type="ORF">PHYPA_029325</name>
</gene>
<dbReference type="AlphaFoldDB" id="A0A2K1IHH9"/>
<evidence type="ECO:0000313" key="2">
    <source>
        <dbReference type="EnsemblPlants" id="PAC:32909788.CDS.1"/>
    </source>
</evidence>
<accession>A0A2K1IHH9</accession>
<reference evidence="1 3" key="1">
    <citation type="journal article" date="2008" name="Science">
        <title>The Physcomitrella genome reveals evolutionary insights into the conquest of land by plants.</title>
        <authorList>
            <person name="Rensing S."/>
            <person name="Lang D."/>
            <person name="Zimmer A."/>
            <person name="Terry A."/>
            <person name="Salamov A."/>
            <person name="Shapiro H."/>
            <person name="Nishiyama T."/>
            <person name="Perroud P.-F."/>
            <person name="Lindquist E."/>
            <person name="Kamisugi Y."/>
            <person name="Tanahashi T."/>
            <person name="Sakakibara K."/>
            <person name="Fujita T."/>
            <person name="Oishi K."/>
            <person name="Shin-I T."/>
            <person name="Kuroki Y."/>
            <person name="Toyoda A."/>
            <person name="Suzuki Y."/>
            <person name="Hashimoto A."/>
            <person name="Yamaguchi K."/>
            <person name="Sugano A."/>
            <person name="Kohara Y."/>
            <person name="Fujiyama A."/>
            <person name="Anterola A."/>
            <person name="Aoki S."/>
            <person name="Ashton N."/>
            <person name="Barbazuk W.B."/>
            <person name="Barker E."/>
            <person name="Bennetzen J."/>
            <person name="Bezanilla M."/>
            <person name="Blankenship R."/>
            <person name="Cho S.H."/>
            <person name="Dutcher S."/>
            <person name="Estelle M."/>
            <person name="Fawcett J.A."/>
            <person name="Gundlach H."/>
            <person name="Hanada K."/>
            <person name="Heyl A."/>
            <person name="Hicks K.A."/>
            <person name="Hugh J."/>
            <person name="Lohr M."/>
            <person name="Mayer K."/>
            <person name="Melkozernov A."/>
            <person name="Murata T."/>
            <person name="Nelson D."/>
            <person name="Pils B."/>
            <person name="Prigge M."/>
            <person name="Reiss B."/>
            <person name="Renner T."/>
            <person name="Rombauts S."/>
            <person name="Rushton P."/>
            <person name="Sanderfoot A."/>
            <person name="Schween G."/>
            <person name="Shiu S.-H."/>
            <person name="Stueber K."/>
            <person name="Theodoulou F.L."/>
            <person name="Tu H."/>
            <person name="Van de Peer Y."/>
            <person name="Verrier P.J."/>
            <person name="Waters E."/>
            <person name="Wood A."/>
            <person name="Yang L."/>
            <person name="Cove D."/>
            <person name="Cuming A."/>
            <person name="Hasebe M."/>
            <person name="Lucas S."/>
            <person name="Mishler D.B."/>
            <person name="Reski R."/>
            <person name="Grigoriev I."/>
            <person name="Quatrano R.S."/>
            <person name="Boore J.L."/>
        </authorList>
    </citation>
    <scope>NUCLEOTIDE SEQUENCE [LARGE SCALE GENOMIC DNA]</scope>
    <source>
        <strain evidence="2 3">cv. Gransden 2004</strain>
    </source>
</reference>
<proteinExistence type="predicted"/>
<organism evidence="1">
    <name type="scientific">Physcomitrium patens</name>
    <name type="common">Spreading-leaved earth moss</name>
    <name type="synonym">Physcomitrella patens</name>
    <dbReference type="NCBI Taxonomy" id="3218"/>
    <lineage>
        <taxon>Eukaryota</taxon>
        <taxon>Viridiplantae</taxon>
        <taxon>Streptophyta</taxon>
        <taxon>Embryophyta</taxon>
        <taxon>Bryophyta</taxon>
        <taxon>Bryophytina</taxon>
        <taxon>Bryopsida</taxon>
        <taxon>Funariidae</taxon>
        <taxon>Funariales</taxon>
        <taxon>Funariaceae</taxon>
        <taxon>Physcomitrium</taxon>
    </lineage>
</organism>